<dbReference type="GO" id="GO:0008408">
    <property type="term" value="F:3'-5' exonuclease activity"/>
    <property type="evidence" value="ECO:0007669"/>
    <property type="project" value="InterPro"/>
</dbReference>
<organism evidence="2 3">
    <name type="scientific">Marimonas arenosa</name>
    <dbReference type="NCBI Taxonomy" id="1795305"/>
    <lineage>
        <taxon>Bacteria</taxon>
        <taxon>Pseudomonadati</taxon>
        <taxon>Pseudomonadota</taxon>
        <taxon>Alphaproteobacteria</taxon>
        <taxon>Rhodobacterales</taxon>
        <taxon>Paracoccaceae</taxon>
        <taxon>Marimonas</taxon>
    </lineage>
</organism>
<keyword evidence="3" id="KW-1185">Reference proteome</keyword>
<dbReference type="InterPro" id="IPR011708">
    <property type="entry name" value="DNA_pol3_alpha_NTPase_dom"/>
</dbReference>
<evidence type="ECO:0000313" key="3">
    <source>
        <dbReference type="Proteomes" id="UP001226762"/>
    </source>
</evidence>
<reference evidence="2" key="2">
    <citation type="submission" date="2023-02" db="EMBL/GenBank/DDBJ databases">
        <title>'Rhodoalgimonas zhirmunskyi' gen. nov., isolated from a red alga.</title>
        <authorList>
            <person name="Nedashkovskaya O.I."/>
            <person name="Otstavnykh N.Y."/>
            <person name="Bystritskaya E.P."/>
            <person name="Balabanova L.A."/>
            <person name="Isaeva M.P."/>
        </authorList>
    </citation>
    <scope>NUCLEOTIDE SEQUENCE</scope>
    <source>
        <strain evidence="2">KCTC 52189</strain>
    </source>
</reference>
<reference evidence="2" key="1">
    <citation type="submission" date="2022-07" db="EMBL/GenBank/DDBJ databases">
        <authorList>
            <person name="Otstavnykh N."/>
            <person name="Isaeva M."/>
            <person name="Bystritskaya E."/>
        </authorList>
    </citation>
    <scope>NUCLEOTIDE SEQUENCE</scope>
    <source>
        <strain evidence="2">KCTC 52189</strain>
    </source>
</reference>
<dbReference type="RefSeq" id="WP_306737787.1">
    <property type="nucleotide sequence ID" value="NZ_JANHAX010000033.1"/>
</dbReference>
<dbReference type="Pfam" id="PF07733">
    <property type="entry name" value="DNA_pol3_alpha"/>
    <property type="match status" value="1"/>
</dbReference>
<evidence type="ECO:0000259" key="1">
    <source>
        <dbReference type="Pfam" id="PF07733"/>
    </source>
</evidence>
<evidence type="ECO:0000313" key="2">
    <source>
        <dbReference type="EMBL" id="MDQ2092481.1"/>
    </source>
</evidence>
<dbReference type="EMBL" id="JANHAX010000033">
    <property type="protein sequence ID" value="MDQ2092481.1"/>
    <property type="molecule type" value="Genomic_DNA"/>
</dbReference>
<proteinExistence type="predicted"/>
<sequence length="72" mass="8136">IITYGTMAGKSAVRDTGRVLDLPLSDTDRIAKKVHAKLNKMLDLDENEVKKKFNNDQIGDVMDLIKIYKDNT</sequence>
<accession>A0AAE4B8E2</accession>
<dbReference type="GO" id="GO:0006260">
    <property type="term" value="P:DNA replication"/>
    <property type="evidence" value="ECO:0007669"/>
    <property type="project" value="InterPro"/>
</dbReference>
<name>A0AAE4B8E2_9RHOB</name>
<dbReference type="Proteomes" id="UP001226762">
    <property type="component" value="Unassembled WGS sequence"/>
</dbReference>
<protein>
    <recommendedName>
        <fullName evidence="1">Bacterial DNA polymerase III alpha subunit NTPase domain-containing protein</fullName>
    </recommendedName>
</protein>
<feature type="non-terminal residue" evidence="2">
    <location>
        <position position="72"/>
    </location>
</feature>
<feature type="domain" description="Bacterial DNA polymerase III alpha subunit NTPase" evidence="1">
    <location>
        <begin position="1"/>
        <end position="66"/>
    </location>
</feature>
<dbReference type="InterPro" id="IPR041931">
    <property type="entry name" value="DNA_pol3_alpha_thumb_dom"/>
</dbReference>
<comment type="caution">
    <text evidence="2">The sequence shown here is derived from an EMBL/GenBank/DDBJ whole genome shotgun (WGS) entry which is preliminary data.</text>
</comment>
<feature type="non-terminal residue" evidence="2">
    <location>
        <position position="1"/>
    </location>
</feature>
<dbReference type="AlphaFoldDB" id="A0AAE4B8E2"/>
<gene>
    <name evidence="2" type="ORF">NO357_21470</name>
</gene>
<dbReference type="Gene3D" id="1.10.10.1600">
    <property type="entry name" value="Bacterial DNA polymerase III alpha subunit, thumb domain"/>
    <property type="match status" value="1"/>
</dbReference>